<reference evidence="1" key="1">
    <citation type="submission" date="2021-06" db="EMBL/GenBank/DDBJ databases">
        <authorList>
            <person name="Kallberg Y."/>
            <person name="Tangrot J."/>
            <person name="Rosling A."/>
        </authorList>
    </citation>
    <scope>NUCLEOTIDE SEQUENCE</scope>
    <source>
        <strain evidence="1">28 12/20/2015</strain>
    </source>
</reference>
<sequence>MTNAQNELNYFTHDIPEPEFEQVMENYLNSIEYEDDMFNDNIEEYDGDYVSDEDDLDEIIQLDCENLDANEIIDFNIFTQKPANEINYNNDIEAEGELNYDINEVINAAINNAK</sequence>
<keyword evidence="2" id="KW-1185">Reference proteome</keyword>
<evidence type="ECO:0000313" key="1">
    <source>
        <dbReference type="EMBL" id="CAG8515141.1"/>
    </source>
</evidence>
<organism evidence="1 2">
    <name type="scientific">Cetraspora pellucida</name>
    <dbReference type="NCBI Taxonomy" id="1433469"/>
    <lineage>
        <taxon>Eukaryota</taxon>
        <taxon>Fungi</taxon>
        <taxon>Fungi incertae sedis</taxon>
        <taxon>Mucoromycota</taxon>
        <taxon>Glomeromycotina</taxon>
        <taxon>Glomeromycetes</taxon>
        <taxon>Diversisporales</taxon>
        <taxon>Gigasporaceae</taxon>
        <taxon>Cetraspora</taxon>
    </lineage>
</organism>
<name>A0ACA9LBN1_9GLOM</name>
<gene>
    <name evidence="1" type="ORF">SPELUC_LOCUS3662</name>
</gene>
<protein>
    <submittedName>
        <fullName evidence="1">15090_t:CDS:1</fullName>
    </submittedName>
</protein>
<comment type="caution">
    <text evidence="1">The sequence shown here is derived from an EMBL/GenBank/DDBJ whole genome shotgun (WGS) entry which is preliminary data.</text>
</comment>
<dbReference type="EMBL" id="CAJVPW010002895">
    <property type="protein sequence ID" value="CAG8515141.1"/>
    <property type="molecule type" value="Genomic_DNA"/>
</dbReference>
<accession>A0ACA9LBN1</accession>
<dbReference type="Proteomes" id="UP000789366">
    <property type="component" value="Unassembled WGS sequence"/>
</dbReference>
<evidence type="ECO:0000313" key="2">
    <source>
        <dbReference type="Proteomes" id="UP000789366"/>
    </source>
</evidence>
<proteinExistence type="predicted"/>